<feature type="binding site" evidence="17">
    <location>
        <position position="447"/>
    </location>
    <ligand>
        <name>substrate</name>
    </ligand>
</feature>
<proteinExistence type="inferred from homology"/>
<evidence type="ECO:0000256" key="20">
    <source>
        <dbReference type="PIRSR" id="PIRSR605478-5"/>
    </source>
</evidence>
<dbReference type="GO" id="GO:0005829">
    <property type="term" value="C:cytosol"/>
    <property type="evidence" value="ECO:0007669"/>
    <property type="project" value="TreeGrafter"/>
</dbReference>
<dbReference type="GO" id="GO:0006098">
    <property type="term" value="P:pentose-phosphate shunt"/>
    <property type="evidence" value="ECO:0007669"/>
    <property type="project" value="TreeGrafter"/>
</dbReference>
<keyword evidence="11" id="KW-0106">Calcium</keyword>
<dbReference type="AlphaFoldDB" id="A0A0H3DM58"/>
<evidence type="ECO:0000256" key="17">
    <source>
        <dbReference type="PIRSR" id="PIRSR605478-2"/>
    </source>
</evidence>
<comment type="cofactor">
    <cofactor evidence="18">
        <name>thiamine diphosphate</name>
        <dbReference type="ChEBI" id="CHEBI:58937"/>
    </cofactor>
    <text evidence="18">Binds 1 thiamine pyrophosphate per subunit. During the reaction, the substrate forms a covalent intermediate with the cofactor.</text>
</comment>
<dbReference type="STRING" id="722438.F539_00450"/>
<dbReference type="GO" id="GO:0004802">
    <property type="term" value="F:transketolase activity"/>
    <property type="evidence" value="ECO:0007669"/>
    <property type="project" value="UniProtKB-UniRule"/>
</dbReference>
<dbReference type="GO" id="GO:0046872">
    <property type="term" value="F:metal ion binding"/>
    <property type="evidence" value="ECO:0007669"/>
    <property type="project" value="UniProtKB-KW"/>
</dbReference>
<evidence type="ECO:0000256" key="5">
    <source>
        <dbReference type="ARBA" id="ARBA00007131"/>
    </source>
</evidence>
<organism evidence="22 23">
    <name type="scientific">Mycoplasmoides pneumoniae (strain ATCC 15531 / DSM 23978 / CIP 103766 / NBRC 14401 / NCTC 10119 / FH)</name>
    <name type="common">Mycoplasma pneumoniae</name>
    <dbReference type="NCBI Taxonomy" id="722438"/>
    <lineage>
        <taxon>Bacteria</taxon>
        <taxon>Bacillati</taxon>
        <taxon>Mycoplasmatota</taxon>
        <taxon>Mycoplasmoidales</taxon>
        <taxon>Mycoplasmoidaceae</taxon>
        <taxon>Mycoplasmoides</taxon>
    </lineage>
</organism>
<protein>
    <recommendedName>
        <fullName evidence="8 15">Transketolase</fullName>
        <ecNumber evidence="7 15">2.2.1.1</ecNumber>
    </recommendedName>
</protein>
<feature type="binding site" evidence="17">
    <location>
        <position position="252"/>
    </location>
    <ligand>
        <name>substrate</name>
    </ligand>
</feature>
<evidence type="ECO:0000256" key="12">
    <source>
        <dbReference type="ARBA" id="ARBA00022842"/>
    </source>
</evidence>
<evidence type="ECO:0000313" key="22">
    <source>
        <dbReference type="EMBL" id="ADK86821.1"/>
    </source>
</evidence>
<dbReference type="SUPFAM" id="SSF52518">
    <property type="entry name" value="Thiamin diphosphate-binding fold (THDP-binding)"/>
    <property type="match status" value="2"/>
</dbReference>
<dbReference type="EC" id="2.2.1.1" evidence="7 15"/>
<comment type="catalytic activity">
    <reaction evidence="14">
        <text>D-sedoheptulose 7-phosphate + D-glyceraldehyde 3-phosphate = aldehydo-D-ribose 5-phosphate + D-xylulose 5-phosphate</text>
        <dbReference type="Rhea" id="RHEA:10508"/>
        <dbReference type="ChEBI" id="CHEBI:57483"/>
        <dbReference type="ChEBI" id="CHEBI:57737"/>
        <dbReference type="ChEBI" id="CHEBI:58273"/>
        <dbReference type="ChEBI" id="CHEBI:59776"/>
        <dbReference type="EC" id="2.2.1.1"/>
    </reaction>
</comment>
<feature type="binding site" evidence="19">
    <location>
        <position position="182"/>
    </location>
    <ligand>
        <name>Mg(2+)</name>
        <dbReference type="ChEBI" id="CHEBI:18420"/>
    </ligand>
</feature>
<dbReference type="GeneID" id="66609276"/>
<evidence type="ECO:0000256" key="1">
    <source>
        <dbReference type="ARBA" id="ARBA00001913"/>
    </source>
</evidence>
<dbReference type="Pfam" id="PF22613">
    <property type="entry name" value="Transketolase_C_1"/>
    <property type="match status" value="1"/>
</dbReference>
<dbReference type="InterPro" id="IPR033247">
    <property type="entry name" value="Transketolase_fam"/>
</dbReference>
<evidence type="ECO:0000256" key="10">
    <source>
        <dbReference type="ARBA" id="ARBA00022723"/>
    </source>
</evidence>
<evidence type="ECO:0000256" key="16">
    <source>
        <dbReference type="PIRSR" id="PIRSR605478-1"/>
    </source>
</evidence>
<feature type="binding site" evidence="18">
    <location>
        <position position="151"/>
    </location>
    <ligand>
        <name>thiamine diphosphate</name>
        <dbReference type="ChEBI" id="CHEBI:58937"/>
    </ligand>
</feature>
<feature type="binding site" evidence="17">
    <location>
        <position position="345"/>
    </location>
    <ligand>
        <name>substrate</name>
    </ligand>
</feature>
<feature type="binding site" evidence="18">
    <location>
        <position position="62"/>
    </location>
    <ligand>
        <name>thiamine diphosphate</name>
        <dbReference type="ChEBI" id="CHEBI:58937"/>
    </ligand>
</feature>
<sequence>MKNLFACQHLALSAIQHAKGGHVGMALGASPILYTLWTKHIQFNPNCPKWINRDRLVMSAGHGSMALYPILHFAGLITKQEMLHHKYGQVNTSSHPEYAPNNFIDASTGPLGQGLGMAVGMALTQRVLAAEFKALSPKLFDHFTYVVVGDGDLQEGVSYEVAHLAGVYQLNKLIVLHDSNRVQMDSVVRDVSLENLQTRFTNMGWNYLETSDAVADIDAAIEQAKKSDKPTFIEVHTTIAKNTTLEDQPAGHWFIPTDKDFARFNSNTKTNFTPFEYPQTVYDFFHKQVIARQAKPVQAYKELLEKLKDKPLYTKFINWTENDYQALYLNQLDERKVAQTNAATRNYLKDFLGQINNSNSNLYCLNADVARSCNIKLGDDNLHTNPHSRNIQVGIREFGMSTIMNGMALHGGVKVMGGTFLAFADYSKPAIRLGALMNLPTFYVYTHDSYQVGGDGPTHQPYDQLPMLRAIENVQVWRPCDEKETAAGVNYGLLSQDQTNVLILTRQALPSLEQSDSVQTLKGGYIISNRKQPDVIVAASGSEVQLALQLEQALNEQQLKTRVVSVPNINMLLSQPQSYLQQLFDPNSVLLTLEASASMEWYALAKYVKKHTHLGAFSFGESNDGQVVYEHKGFNVTNLLKLIKTLKS</sequence>
<dbReference type="Gene3D" id="3.40.50.970">
    <property type="match status" value="2"/>
</dbReference>
<dbReference type="KEGG" id="mpj:MPNE_0093"/>
<comment type="subunit">
    <text evidence="6">Homodimer.</text>
</comment>
<feature type="binding site" evidence="18">
    <location>
        <position position="180"/>
    </location>
    <ligand>
        <name>thiamine diphosphate</name>
        <dbReference type="ChEBI" id="CHEBI:58937"/>
    </ligand>
</feature>
<feature type="binding site" evidence="17">
    <location>
        <position position="372"/>
    </location>
    <ligand>
        <name>substrate</name>
    </ligand>
</feature>
<comment type="cofactor">
    <cofactor evidence="2">
        <name>Mn(2+)</name>
        <dbReference type="ChEBI" id="CHEBI:29035"/>
    </cofactor>
</comment>
<dbReference type="HOGENOM" id="CLU_009227_0_0_14"/>
<dbReference type="InterPro" id="IPR005474">
    <property type="entry name" value="Transketolase_N"/>
</dbReference>
<feature type="binding site" evidence="18">
    <location>
        <position position="252"/>
    </location>
    <ligand>
        <name>thiamine diphosphate</name>
        <dbReference type="ChEBI" id="CHEBI:58937"/>
    </ligand>
</feature>
<dbReference type="InterPro" id="IPR005478">
    <property type="entry name" value="Transketolase_bac-like"/>
</dbReference>
<dbReference type="InterPro" id="IPR009014">
    <property type="entry name" value="Transketo_C/PFOR_II"/>
</dbReference>
<evidence type="ECO:0000256" key="9">
    <source>
        <dbReference type="ARBA" id="ARBA00022679"/>
    </source>
</evidence>
<evidence type="ECO:0000256" key="2">
    <source>
        <dbReference type="ARBA" id="ARBA00001936"/>
    </source>
</evidence>
<dbReference type="CDD" id="cd07033">
    <property type="entry name" value="TPP_PYR_DXS_TK_like"/>
    <property type="match status" value="1"/>
</dbReference>
<dbReference type="Pfam" id="PF00456">
    <property type="entry name" value="Transketolase_N"/>
    <property type="match status" value="1"/>
</dbReference>
<evidence type="ECO:0000256" key="8">
    <source>
        <dbReference type="ARBA" id="ARBA00016662"/>
    </source>
</evidence>
<dbReference type="PANTHER" id="PTHR43522">
    <property type="entry name" value="TRANSKETOLASE"/>
    <property type="match status" value="1"/>
</dbReference>
<dbReference type="Proteomes" id="UP000007756">
    <property type="component" value="Chromosome"/>
</dbReference>
<keyword evidence="10 19" id="KW-0479">Metal-binding</keyword>
<dbReference type="Gene3D" id="3.40.50.920">
    <property type="match status" value="1"/>
</dbReference>
<dbReference type="PANTHER" id="PTHR43522:SF2">
    <property type="entry name" value="TRANSKETOLASE 1-RELATED"/>
    <property type="match status" value="1"/>
</dbReference>
<comment type="cofactor">
    <cofactor evidence="1">
        <name>Ca(2+)</name>
        <dbReference type="ChEBI" id="CHEBI:29108"/>
    </cofactor>
</comment>
<feature type="binding site" evidence="19">
    <location>
        <position position="150"/>
    </location>
    <ligand>
        <name>Mg(2+)</name>
        <dbReference type="ChEBI" id="CHEBI:18420"/>
    </ligand>
</feature>
<feature type="binding site" evidence="17">
    <location>
        <position position="455"/>
    </location>
    <ligand>
        <name>substrate</name>
    </ligand>
</feature>
<dbReference type="FunFam" id="3.40.50.970:FF:000045">
    <property type="entry name" value="Transketolase"/>
    <property type="match status" value="1"/>
</dbReference>
<feature type="binding site" evidence="17">
    <location>
        <position position="22"/>
    </location>
    <ligand>
        <name>substrate</name>
    </ligand>
</feature>
<dbReference type="FunFam" id="3.40.50.970:FF:000081">
    <property type="entry name" value="Transketolase"/>
    <property type="match status" value="1"/>
</dbReference>
<comment type="similarity">
    <text evidence="5">Belongs to the transketolase family.</text>
</comment>
<evidence type="ECO:0000313" key="23">
    <source>
        <dbReference type="Proteomes" id="UP000007756"/>
    </source>
</evidence>
<feature type="active site" description="Proton donor" evidence="16">
    <location>
        <position position="397"/>
    </location>
</feature>
<evidence type="ECO:0000256" key="15">
    <source>
        <dbReference type="NCBIfam" id="TIGR00232"/>
    </source>
</evidence>
<dbReference type="RefSeq" id="WP_014325327.1">
    <property type="nucleotide sequence ID" value="NZ_CP010546.1"/>
</dbReference>
<reference evidence="22 23" key="1">
    <citation type="journal article" date="2010" name="Appl. Environ. Microbiol.">
        <title>Targeted chromosomal knockouts in Mycoplasma pneumoniae.</title>
        <authorList>
            <person name="Krishnakumar R."/>
            <person name="Assad-Garcia N."/>
            <person name="Benders G.A."/>
            <person name="Phan Q."/>
            <person name="Montague M.G."/>
            <person name="Glass J.I."/>
        </authorList>
    </citation>
    <scope>NUCLEOTIDE SEQUENCE [LARGE SCALE GENOMIC DNA]</scope>
    <source>
        <strain evidence="23">ATCC 15531 / DSM 22911 / NBRC 14401 / NCTC 10119 / FH</strain>
    </source>
</reference>
<evidence type="ECO:0000256" key="6">
    <source>
        <dbReference type="ARBA" id="ARBA00011738"/>
    </source>
</evidence>
<gene>
    <name evidence="22" type="primary">tkt</name>
    <name evidence="22" type="ordered locus">MPNE_0093</name>
</gene>
<dbReference type="InterPro" id="IPR029061">
    <property type="entry name" value="THDP-binding"/>
</dbReference>
<dbReference type="EMBL" id="CP002077">
    <property type="protein sequence ID" value="ADK86821.1"/>
    <property type="molecule type" value="Genomic_DNA"/>
</dbReference>
<evidence type="ECO:0000256" key="4">
    <source>
        <dbReference type="ARBA" id="ARBA00002931"/>
    </source>
</evidence>
<evidence type="ECO:0000256" key="14">
    <source>
        <dbReference type="ARBA" id="ARBA00049473"/>
    </source>
</evidence>
<comment type="function">
    <text evidence="4">Catalyzes the transfer of a two-carbon ketol group from a ketose donor to an aldose acceptor, via a covalent intermediate with the cofactor thiamine pyrophosphate.</text>
</comment>
<dbReference type="SUPFAM" id="SSF52922">
    <property type="entry name" value="TK C-terminal domain-like"/>
    <property type="match status" value="1"/>
</dbReference>
<dbReference type="Pfam" id="PF02779">
    <property type="entry name" value="Transket_pyr"/>
    <property type="match status" value="1"/>
</dbReference>
<feature type="binding site" evidence="19">
    <location>
        <position position="180"/>
    </location>
    <ligand>
        <name>Mg(2+)</name>
        <dbReference type="ChEBI" id="CHEBI:18420"/>
    </ligand>
</feature>
<dbReference type="InterPro" id="IPR020826">
    <property type="entry name" value="Transketolase_BS"/>
</dbReference>
<dbReference type="InterPro" id="IPR005475">
    <property type="entry name" value="Transketolase-like_Pyr-bd"/>
</dbReference>
<evidence type="ECO:0000259" key="21">
    <source>
        <dbReference type="SMART" id="SM00861"/>
    </source>
</evidence>
<dbReference type="CDD" id="cd02012">
    <property type="entry name" value="TPP_TK"/>
    <property type="match status" value="1"/>
</dbReference>
<comment type="cofactor">
    <cofactor evidence="3">
        <name>Co(2+)</name>
        <dbReference type="ChEBI" id="CHEBI:48828"/>
    </cofactor>
</comment>
<feature type="domain" description="Transketolase-like pyrimidine-binding" evidence="21">
    <location>
        <begin position="342"/>
        <end position="511"/>
    </location>
</feature>
<feature type="binding site" evidence="18">
    <location>
        <position position="423"/>
    </location>
    <ligand>
        <name>thiamine diphosphate</name>
        <dbReference type="ChEBI" id="CHEBI:58937"/>
    </ligand>
</feature>
<dbReference type="PaxDb" id="722438-MPNE_0093"/>
<dbReference type="PATRIC" id="fig|722438.3.peg.88"/>
<comment type="cofactor">
    <cofactor evidence="19">
        <name>Mg(2+)</name>
        <dbReference type="ChEBI" id="CHEBI:18420"/>
    </cofactor>
    <text evidence="19">Binds 1 Mg(2+) ion per subunit. Can also utilize other divalent metal cations, such as Ca(2+), Mn(2+) and Co(2+).</text>
</comment>
<evidence type="ECO:0000256" key="18">
    <source>
        <dbReference type="PIRSR" id="PIRSR605478-3"/>
    </source>
</evidence>
<feature type="binding site" evidence="17">
    <location>
        <position position="459"/>
    </location>
    <ligand>
        <name>substrate</name>
    </ligand>
</feature>
<keyword evidence="13 18" id="KW-0786">Thiamine pyrophosphate</keyword>
<evidence type="ECO:0000256" key="7">
    <source>
        <dbReference type="ARBA" id="ARBA00013152"/>
    </source>
</evidence>
<evidence type="ECO:0000256" key="13">
    <source>
        <dbReference type="ARBA" id="ARBA00023052"/>
    </source>
</evidence>
<dbReference type="eggNOG" id="COG0021">
    <property type="taxonomic scope" value="Bacteria"/>
</dbReference>
<feature type="binding site" evidence="18">
    <location>
        <begin position="109"/>
        <end position="111"/>
    </location>
    <ligand>
        <name>thiamine diphosphate</name>
        <dbReference type="ChEBI" id="CHEBI:58937"/>
    </ligand>
</feature>
<dbReference type="SMART" id="SM00861">
    <property type="entry name" value="Transket_pyr"/>
    <property type="match status" value="1"/>
</dbReference>
<dbReference type="InterPro" id="IPR055152">
    <property type="entry name" value="Transketolase-like_C_2"/>
</dbReference>
<evidence type="ECO:0000256" key="3">
    <source>
        <dbReference type="ARBA" id="ARBA00001941"/>
    </source>
</evidence>
<feature type="site" description="Important for catalytic activity" evidence="20">
    <location>
        <position position="252"/>
    </location>
</feature>
<keyword evidence="12 19" id="KW-0460">Magnesium</keyword>
<keyword evidence="9 22" id="KW-0808">Transferase</keyword>
<dbReference type="NCBIfam" id="TIGR00232">
    <property type="entry name" value="tktlase_bact"/>
    <property type="match status" value="1"/>
</dbReference>
<name>A0A0H3DM58_MYCPB</name>
<dbReference type="PROSITE" id="PS00802">
    <property type="entry name" value="TRANSKETOLASE_2"/>
    <property type="match status" value="1"/>
</dbReference>
<dbReference type="NCBIfam" id="NF004558">
    <property type="entry name" value="PRK05899.2-4"/>
    <property type="match status" value="1"/>
</dbReference>
<accession>A0A0H3DM58</accession>
<feature type="binding site" evidence="17">
    <location>
        <position position="506"/>
    </location>
    <ligand>
        <name>substrate</name>
    </ligand>
</feature>
<feature type="site" description="Important for catalytic activity" evidence="20">
    <location>
        <position position="22"/>
    </location>
</feature>
<evidence type="ECO:0000256" key="11">
    <source>
        <dbReference type="ARBA" id="ARBA00022837"/>
    </source>
</evidence>
<evidence type="ECO:0000256" key="19">
    <source>
        <dbReference type="PIRSR" id="PIRSR605478-4"/>
    </source>
</evidence>